<proteinExistence type="predicted"/>
<evidence type="ECO:0000256" key="1">
    <source>
        <dbReference type="SAM" id="MobiDB-lite"/>
    </source>
</evidence>
<dbReference type="Proteomes" id="UP000596742">
    <property type="component" value="Unassembled WGS sequence"/>
</dbReference>
<gene>
    <name evidence="2" type="ORF">MGAL_10B015483</name>
</gene>
<sequence>MRFGRRRNRPSLNLIPDRTDATGNNLLPACWVVWNSPFSILHSATSRSCHSENVTHYVPKCIPAVSPSDILCGDRVENFSSDCWLQNHLDRFGHDIQQNNNPSIIEDIEADNSDDSPIGSHATTESNSLSSFELDNSLEDETVNRLYIAYRHLTDIAPYTEVVEPPPYGLPDLPPSYEEAIAGDQRRDSVSTASSSSEVDFYLY</sequence>
<dbReference type="OrthoDB" id="6149390at2759"/>
<dbReference type="EMBL" id="UYJE01006697">
    <property type="protein sequence ID" value="VDI48115.1"/>
    <property type="molecule type" value="Genomic_DNA"/>
</dbReference>
<keyword evidence="3" id="KW-1185">Reference proteome</keyword>
<name>A0A8B6FDJ1_MYTGA</name>
<accession>A0A8B6FDJ1</accession>
<evidence type="ECO:0000313" key="3">
    <source>
        <dbReference type="Proteomes" id="UP000596742"/>
    </source>
</evidence>
<comment type="caution">
    <text evidence="2">The sequence shown here is derived from an EMBL/GenBank/DDBJ whole genome shotgun (WGS) entry which is preliminary data.</text>
</comment>
<reference evidence="2" key="1">
    <citation type="submission" date="2018-11" db="EMBL/GenBank/DDBJ databases">
        <authorList>
            <person name="Alioto T."/>
            <person name="Alioto T."/>
        </authorList>
    </citation>
    <scope>NUCLEOTIDE SEQUENCE</scope>
</reference>
<evidence type="ECO:0000313" key="2">
    <source>
        <dbReference type="EMBL" id="VDI48115.1"/>
    </source>
</evidence>
<feature type="region of interest" description="Disordered" evidence="1">
    <location>
        <begin position="107"/>
        <end position="127"/>
    </location>
</feature>
<dbReference type="AlphaFoldDB" id="A0A8B6FDJ1"/>
<protein>
    <submittedName>
        <fullName evidence="2">Uncharacterized protein</fullName>
    </submittedName>
</protein>
<organism evidence="2 3">
    <name type="scientific">Mytilus galloprovincialis</name>
    <name type="common">Mediterranean mussel</name>
    <dbReference type="NCBI Taxonomy" id="29158"/>
    <lineage>
        <taxon>Eukaryota</taxon>
        <taxon>Metazoa</taxon>
        <taxon>Spiralia</taxon>
        <taxon>Lophotrochozoa</taxon>
        <taxon>Mollusca</taxon>
        <taxon>Bivalvia</taxon>
        <taxon>Autobranchia</taxon>
        <taxon>Pteriomorphia</taxon>
        <taxon>Mytilida</taxon>
        <taxon>Mytiloidea</taxon>
        <taxon>Mytilidae</taxon>
        <taxon>Mytilinae</taxon>
        <taxon>Mytilus</taxon>
    </lineage>
</organism>